<dbReference type="EMBL" id="BLTE01000013">
    <property type="protein sequence ID" value="GFK94884.1"/>
    <property type="molecule type" value="Genomic_DNA"/>
</dbReference>
<reference evidence="2 3" key="1">
    <citation type="submission" date="2020-04" db="EMBL/GenBank/DDBJ databases">
        <authorList>
            <consortium name="Desulfovibrio sp. FSS-1 genome sequencing consortium"/>
            <person name="Shimoshige H."/>
            <person name="Kobayashi H."/>
            <person name="Maekawa T."/>
        </authorList>
    </citation>
    <scope>NUCLEOTIDE SEQUENCE [LARGE SCALE GENOMIC DNA]</scope>
    <source>
        <strain evidence="2 3">SIID29052-01</strain>
    </source>
</reference>
<reference evidence="2 3" key="2">
    <citation type="submission" date="2020-05" db="EMBL/GenBank/DDBJ databases">
        <title>Draft genome sequence of Desulfovibrio sp. strainFSS-1.</title>
        <authorList>
            <person name="Shimoshige H."/>
            <person name="Kobayashi H."/>
            <person name="Maekawa T."/>
        </authorList>
    </citation>
    <scope>NUCLEOTIDE SEQUENCE [LARGE SCALE GENOMIC DNA]</scope>
    <source>
        <strain evidence="2 3">SIID29052-01</strain>
    </source>
</reference>
<evidence type="ECO:0000313" key="2">
    <source>
        <dbReference type="EMBL" id="GFK94884.1"/>
    </source>
</evidence>
<accession>A0A6V8LT35</accession>
<keyword evidence="1" id="KW-0472">Membrane</keyword>
<sequence>MFSIWATRVLNRTSSIRRASDQLFARQIFRRLQVRRQRSSPGPSFRVEEEKGRVLVMFQPPSVGCAASPERLRQVDFIRRLKEQCVKNKLTVKRAVLIVATVCVVTSVWLMTPMYRVFYFPMPSSRFRFEMAVLFVVCFAMFLLRCRAFVENRSPVVVASASAVAGFVVTIFGIVYEQCRSCLMYGCKSMGVGVDATDALIVLGVATFRSWFVLAVVIALTYKFLPRVVSACSTFWRNVKSWKEG</sequence>
<feature type="transmembrane region" description="Helical" evidence="1">
    <location>
        <begin position="156"/>
        <end position="176"/>
    </location>
</feature>
<proteinExistence type="predicted"/>
<evidence type="ECO:0008006" key="4">
    <source>
        <dbReference type="Google" id="ProtNLM"/>
    </source>
</evidence>
<evidence type="ECO:0000313" key="3">
    <source>
        <dbReference type="Proteomes" id="UP000494245"/>
    </source>
</evidence>
<dbReference type="Proteomes" id="UP000494245">
    <property type="component" value="Unassembled WGS sequence"/>
</dbReference>
<name>A0A6V8LT35_9BACT</name>
<gene>
    <name evidence="2" type="ORF">NNJEOMEG_02732</name>
</gene>
<keyword evidence="1" id="KW-0812">Transmembrane</keyword>
<feature type="transmembrane region" description="Helical" evidence="1">
    <location>
        <begin position="199"/>
        <end position="220"/>
    </location>
</feature>
<protein>
    <recommendedName>
        <fullName evidence="4">Transmembrane protein</fullName>
    </recommendedName>
</protein>
<organism evidence="2 3">
    <name type="scientific">Fundidesulfovibrio magnetotacticus</name>
    <dbReference type="NCBI Taxonomy" id="2730080"/>
    <lineage>
        <taxon>Bacteria</taxon>
        <taxon>Pseudomonadati</taxon>
        <taxon>Thermodesulfobacteriota</taxon>
        <taxon>Desulfovibrionia</taxon>
        <taxon>Desulfovibrionales</taxon>
        <taxon>Desulfovibrionaceae</taxon>
        <taxon>Fundidesulfovibrio</taxon>
    </lineage>
</organism>
<dbReference type="AlphaFoldDB" id="A0A6V8LT35"/>
<keyword evidence="1" id="KW-1133">Transmembrane helix</keyword>
<feature type="transmembrane region" description="Helical" evidence="1">
    <location>
        <begin position="127"/>
        <end position="144"/>
    </location>
</feature>
<feature type="transmembrane region" description="Helical" evidence="1">
    <location>
        <begin position="95"/>
        <end position="115"/>
    </location>
</feature>
<comment type="caution">
    <text evidence="2">The sequence shown here is derived from an EMBL/GenBank/DDBJ whole genome shotgun (WGS) entry which is preliminary data.</text>
</comment>
<evidence type="ECO:0000256" key="1">
    <source>
        <dbReference type="SAM" id="Phobius"/>
    </source>
</evidence>
<keyword evidence="3" id="KW-1185">Reference proteome</keyword>